<name>A0A7J6LAW1_PERCH</name>
<feature type="region of interest" description="Disordered" evidence="2">
    <location>
        <begin position="442"/>
        <end position="540"/>
    </location>
</feature>
<evidence type="ECO:0000256" key="1">
    <source>
        <dbReference type="SAM" id="Coils"/>
    </source>
</evidence>
<evidence type="ECO:0000313" key="3">
    <source>
        <dbReference type="EMBL" id="KAF4656387.1"/>
    </source>
</evidence>
<dbReference type="Proteomes" id="UP000591131">
    <property type="component" value="Unassembled WGS sequence"/>
</dbReference>
<dbReference type="PANTHER" id="PTHR23159">
    <property type="entry name" value="CENTROSOMAL PROTEIN 2"/>
    <property type="match status" value="1"/>
</dbReference>
<dbReference type="OrthoDB" id="10568753at2759"/>
<evidence type="ECO:0000256" key="2">
    <source>
        <dbReference type="SAM" id="MobiDB-lite"/>
    </source>
</evidence>
<protein>
    <submittedName>
        <fullName evidence="3">Uncharacterized protein</fullName>
    </submittedName>
</protein>
<feature type="region of interest" description="Disordered" evidence="2">
    <location>
        <begin position="35"/>
        <end position="57"/>
    </location>
</feature>
<reference evidence="3 4" key="1">
    <citation type="submission" date="2020-04" db="EMBL/GenBank/DDBJ databases">
        <title>Perkinsus chesapeaki whole genome sequence.</title>
        <authorList>
            <person name="Bogema D.R."/>
        </authorList>
    </citation>
    <scope>NUCLEOTIDE SEQUENCE [LARGE SCALE GENOMIC DNA]</scope>
    <source>
        <strain evidence="3">ATCC PRA-425</strain>
    </source>
</reference>
<organism evidence="3 4">
    <name type="scientific">Perkinsus chesapeaki</name>
    <name type="common">Clam parasite</name>
    <name type="synonym">Perkinsus andrewsi</name>
    <dbReference type="NCBI Taxonomy" id="330153"/>
    <lineage>
        <taxon>Eukaryota</taxon>
        <taxon>Sar</taxon>
        <taxon>Alveolata</taxon>
        <taxon>Perkinsozoa</taxon>
        <taxon>Perkinsea</taxon>
        <taxon>Perkinsida</taxon>
        <taxon>Perkinsidae</taxon>
        <taxon>Perkinsus</taxon>
    </lineage>
</organism>
<keyword evidence="1" id="KW-0175">Coiled coil</keyword>
<feature type="region of interest" description="Disordered" evidence="2">
    <location>
        <begin position="326"/>
        <end position="355"/>
    </location>
</feature>
<sequence length="540" mass="60691">DTVDGCSWWVDDWMEKWSAGVRKEALDRLRRREELREEGLSRSATPSVGSGTDPPSYRRPLVQQVLPFQRSKFHSLLPPELIRRSNRVADSGPRRVDAGNLCIPVLEGYRQQQQEDEGRQYYDQSAVFSDQCSSEPMAGDDEISEILSTMEVTDASDPVAVRRVFRKIRKQLKRDARMQRENTEDELRSANADMDAMRNDIAYLQEDLDQKLALEKKLLSERNGSKQKEAEMMKLVKKVYGDDPAEVYNSLLNTNEELQNEMDAVIDERNDLSQQVDKLQQQLDDLRSEAQQKAAGNSGDDQKEDSGAKSDPRMSELLAEKKQLETENADLKEELQKRRDADGGGSPEGPNGVIQTLAQENVELKQQIKSREVELAGLRADLKDLQEERDGASPQQVNEEVEELRKELRELQHQHDELWTHLNKALEEKWNMEEQLRSLGGQHAAFSDSQEPKADGTSATDGTLHDLEPRSIASTNHEMPDSRTSTQSNSVKEGDRQLDVPAVAGVVTPTTVHSPTVEAAKDTDAAAQSDSSSAMAKSIL</sequence>
<dbReference type="AlphaFoldDB" id="A0A7J6LAW1"/>
<feature type="compositionally biased region" description="Basic and acidic residues" evidence="2">
    <location>
        <begin position="326"/>
        <end position="342"/>
    </location>
</feature>
<feature type="compositionally biased region" description="Low complexity" evidence="2">
    <location>
        <begin position="525"/>
        <end position="540"/>
    </location>
</feature>
<accession>A0A7J6LAW1</accession>
<proteinExistence type="predicted"/>
<feature type="compositionally biased region" description="Basic and acidic residues" evidence="2">
    <location>
        <begin position="300"/>
        <end position="313"/>
    </location>
</feature>
<feature type="compositionally biased region" description="Polar residues" evidence="2">
    <location>
        <begin position="472"/>
        <end position="491"/>
    </location>
</feature>
<feature type="non-terminal residue" evidence="3">
    <location>
        <position position="1"/>
    </location>
</feature>
<feature type="compositionally biased region" description="Low complexity" evidence="2">
    <location>
        <begin position="500"/>
        <end position="517"/>
    </location>
</feature>
<dbReference type="PANTHER" id="PTHR23159:SF31">
    <property type="entry name" value="CENTROSOME-ASSOCIATED PROTEIN CEP250 ISOFORM X1"/>
    <property type="match status" value="1"/>
</dbReference>
<gene>
    <name evidence="3" type="ORF">FOL47_009012</name>
</gene>
<evidence type="ECO:0000313" key="4">
    <source>
        <dbReference type="Proteomes" id="UP000591131"/>
    </source>
</evidence>
<feature type="coiled-coil region" evidence="1">
    <location>
        <begin position="173"/>
        <end position="207"/>
    </location>
</feature>
<comment type="caution">
    <text evidence="3">The sequence shown here is derived from an EMBL/GenBank/DDBJ whole genome shotgun (WGS) entry which is preliminary data.</text>
</comment>
<feature type="region of interest" description="Disordered" evidence="2">
    <location>
        <begin position="287"/>
        <end position="313"/>
    </location>
</feature>
<dbReference type="EMBL" id="JAAPAO010000601">
    <property type="protein sequence ID" value="KAF4656387.1"/>
    <property type="molecule type" value="Genomic_DNA"/>
</dbReference>
<keyword evidence="4" id="KW-1185">Reference proteome</keyword>